<evidence type="ECO:0000313" key="2">
    <source>
        <dbReference type="Proteomes" id="UP000823388"/>
    </source>
</evidence>
<dbReference type="AlphaFoldDB" id="A0A8T0PD35"/>
<protein>
    <submittedName>
        <fullName evidence="1">Uncharacterized protein</fullName>
    </submittedName>
</protein>
<organism evidence="1 2">
    <name type="scientific">Panicum virgatum</name>
    <name type="common">Blackwell switchgrass</name>
    <dbReference type="NCBI Taxonomy" id="38727"/>
    <lineage>
        <taxon>Eukaryota</taxon>
        <taxon>Viridiplantae</taxon>
        <taxon>Streptophyta</taxon>
        <taxon>Embryophyta</taxon>
        <taxon>Tracheophyta</taxon>
        <taxon>Spermatophyta</taxon>
        <taxon>Magnoliopsida</taxon>
        <taxon>Liliopsida</taxon>
        <taxon>Poales</taxon>
        <taxon>Poaceae</taxon>
        <taxon>PACMAD clade</taxon>
        <taxon>Panicoideae</taxon>
        <taxon>Panicodae</taxon>
        <taxon>Paniceae</taxon>
        <taxon>Panicinae</taxon>
        <taxon>Panicum</taxon>
        <taxon>Panicum sect. Hiantes</taxon>
    </lineage>
</organism>
<name>A0A8T0PD35_PANVG</name>
<keyword evidence="2" id="KW-1185">Reference proteome</keyword>
<reference evidence="1" key="1">
    <citation type="submission" date="2020-05" db="EMBL/GenBank/DDBJ databases">
        <title>WGS assembly of Panicum virgatum.</title>
        <authorList>
            <person name="Lovell J.T."/>
            <person name="Jenkins J."/>
            <person name="Shu S."/>
            <person name="Juenger T.E."/>
            <person name="Schmutz J."/>
        </authorList>
    </citation>
    <scope>NUCLEOTIDE SEQUENCE</scope>
    <source>
        <strain evidence="1">AP13</strain>
    </source>
</reference>
<dbReference type="Proteomes" id="UP000823388">
    <property type="component" value="Chromosome 8N"/>
</dbReference>
<gene>
    <name evidence="1" type="ORF">PVAP13_8NG348300</name>
</gene>
<proteinExistence type="predicted"/>
<accession>A0A8T0PD35</accession>
<sequence length="119" mass="13109">MQQASAHGWWPTSETRASRRLLVVRELRHHHRCGAVLLGSSLPVNSIAATAVLLSACQLRCRSTSSMVLTCAQSLAAPLATGDLSARPRRTPRRGRWPPLLMDMDETGIICIYPTYTQV</sequence>
<evidence type="ECO:0000313" key="1">
    <source>
        <dbReference type="EMBL" id="KAG2558858.1"/>
    </source>
</evidence>
<comment type="caution">
    <text evidence="1">The sequence shown here is derived from an EMBL/GenBank/DDBJ whole genome shotgun (WGS) entry which is preliminary data.</text>
</comment>
<dbReference type="EMBL" id="CM029052">
    <property type="protein sequence ID" value="KAG2558858.1"/>
    <property type="molecule type" value="Genomic_DNA"/>
</dbReference>